<dbReference type="PIRSF" id="PIRSF001430">
    <property type="entry name" value="tRNA_psdUrid_synth"/>
    <property type="match status" value="1"/>
</dbReference>
<organism evidence="9 10">
    <name type="scientific">Faecalibacter macacae</name>
    <dbReference type="NCBI Taxonomy" id="1859289"/>
    <lineage>
        <taxon>Bacteria</taxon>
        <taxon>Pseudomonadati</taxon>
        <taxon>Bacteroidota</taxon>
        <taxon>Flavobacteriia</taxon>
        <taxon>Flavobacteriales</taxon>
        <taxon>Weeksellaceae</taxon>
        <taxon>Faecalibacter</taxon>
    </lineage>
</organism>
<evidence type="ECO:0000259" key="8">
    <source>
        <dbReference type="Pfam" id="PF01416"/>
    </source>
</evidence>
<dbReference type="GO" id="GO:0160147">
    <property type="term" value="F:tRNA pseudouridine(38-40) synthase activity"/>
    <property type="evidence" value="ECO:0007669"/>
    <property type="project" value="UniProtKB-EC"/>
</dbReference>
<dbReference type="CDD" id="cd02570">
    <property type="entry name" value="PseudoU_synth_EcTruA"/>
    <property type="match status" value="1"/>
</dbReference>
<dbReference type="RefSeq" id="WP_121935298.1">
    <property type="nucleotide sequence ID" value="NZ_RDOJ01000017.1"/>
</dbReference>
<keyword evidence="3 4" id="KW-0413">Isomerase</keyword>
<keyword evidence="10" id="KW-1185">Reference proteome</keyword>
<evidence type="ECO:0000256" key="1">
    <source>
        <dbReference type="ARBA" id="ARBA00009375"/>
    </source>
</evidence>
<feature type="active site" description="Nucleophile" evidence="4 5">
    <location>
        <position position="51"/>
    </location>
</feature>
<dbReference type="FunFam" id="3.30.70.580:FF:000001">
    <property type="entry name" value="tRNA pseudouridine synthase A"/>
    <property type="match status" value="1"/>
</dbReference>
<dbReference type="Pfam" id="PF01416">
    <property type="entry name" value="PseudoU_synth_1"/>
    <property type="match status" value="2"/>
</dbReference>
<comment type="catalytic activity">
    <reaction evidence="4 7">
        <text>uridine(38/39/40) in tRNA = pseudouridine(38/39/40) in tRNA</text>
        <dbReference type="Rhea" id="RHEA:22376"/>
        <dbReference type="Rhea" id="RHEA-COMP:10085"/>
        <dbReference type="Rhea" id="RHEA-COMP:10087"/>
        <dbReference type="ChEBI" id="CHEBI:65314"/>
        <dbReference type="ChEBI" id="CHEBI:65315"/>
        <dbReference type="EC" id="5.4.99.12"/>
    </reaction>
</comment>
<comment type="caution">
    <text evidence="9">The sequence shown here is derived from an EMBL/GenBank/DDBJ whole genome shotgun (WGS) entry which is preliminary data.</text>
</comment>
<dbReference type="InterPro" id="IPR020094">
    <property type="entry name" value="TruA/RsuA/RluB/E/F_N"/>
</dbReference>
<dbReference type="InterPro" id="IPR020097">
    <property type="entry name" value="PsdUridine_synth_TruA_a/b_dom"/>
</dbReference>
<dbReference type="GO" id="GO:0031119">
    <property type="term" value="P:tRNA pseudouridine synthesis"/>
    <property type="evidence" value="ECO:0007669"/>
    <property type="project" value="UniProtKB-UniRule"/>
</dbReference>
<evidence type="ECO:0000256" key="5">
    <source>
        <dbReference type="PIRSR" id="PIRSR001430-1"/>
    </source>
</evidence>
<proteinExistence type="inferred from homology"/>
<dbReference type="GO" id="GO:0003723">
    <property type="term" value="F:RNA binding"/>
    <property type="evidence" value="ECO:0007669"/>
    <property type="project" value="InterPro"/>
</dbReference>
<dbReference type="InterPro" id="IPR001406">
    <property type="entry name" value="PsdUridine_synth_TruA"/>
</dbReference>
<dbReference type="Gene3D" id="3.30.70.660">
    <property type="entry name" value="Pseudouridine synthase I, catalytic domain, C-terminal subdomain"/>
    <property type="match status" value="1"/>
</dbReference>
<dbReference type="Gene3D" id="3.30.70.580">
    <property type="entry name" value="Pseudouridine synthase I, catalytic domain, N-terminal subdomain"/>
    <property type="match status" value="1"/>
</dbReference>
<protein>
    <recommendedName>
        <fullName evidence="4">tRNA pseudouridine synthase A</fullName>
        <ecNumber evidence="4">5.4.99.12</ecNumber>
    </recommendedName>
    <alternativeName>
        <fullName evidence="4">tRNA pseudouridine(38-40) synthase</fullName>
    </alternativeName>
    <alternativeName>
        <fullName evidence="4">tRNA pseudouridylate synthase I</fullName>
    </alternativeName>
    <alternativeName>
        <fullName evidence="4">tRNA-uridine isomerase I</fullName>
    </alternativeName>
</protein>
<keyword evidence="2 4" id="KW-0819">tRNA processing</keyword>
<comment type="caution">
    <text evidence="4">Lacks conserved residue(s) required for the propagation of feature annotation.</text>
</comment>
<reference evidence="9 10" key="1">
    <citation type="submission" date="2018-10" db="EMBL/GenBank/DDBJ databases">
        <authorList>
            <person name="Chen X."/>
        </authorList>
    </citation>
    <scope>NUCLEOTIDE SEQUENCE [LARGE SCALE GENOMIC DNA]</scope>
    <source>
        <strain evidence="9 10">YIM 102668</strain>
    </source>
</reference>
<evidence type="ECO:0000256" key="3">
    <source>
        <dbReference type="ARBA" id="ARBA00023235"/>
    </source>
</evidence>
<dbReference type="InterPro" id="IPR020095">
    <property type="entry name" value="PsdUridine_synth_TruA_C"/>
</dbReference>
<feature type="domain" description="Pseudouridine synthase I TruA alpha/beta" evidence="8">
    <location>
        <begin position="8"/>
        <end position="102"/>
    </location>
</feature>
<dbReference type="AlphaFoldDB" id="A0A3L9M3W4"/>
<dbReference type="EC" id="5.4.99.12" evidence="4"/>
<dbReference type="OrthoDB" id="9811823at2"/>
<comment type="similarity">
    <text evidence="1 4 7">Belongs to the tRNA pseudouridine synthase TruA family.</text>
</comment>
<dbReference type="PANTHER" id="PTHR11142:SF0">
    <property type="entry name" value="TRNA PSEUDOURIDINE SYNTHASE-LIKE 1"/>
    <property type="match status" value="1"/>
</dbReference>
<dbReference type="EMBL" id="RDOJ01000017">
    <property type="protein sequence ID" value="RLZ07532.1"/>
    <property type="molecule type" value="Genomic_DNA"/>
</dbReference>
<evidence type="ECO:0000313" key="10">
    <source>
        <dbReference type="Proteomes" id="UP000275348"/>
    </source>
</evidence>
<gene>
    <name evidence="4 9" type="primary">truA</name>
    <name evidence="9" type="ORF">EAH69_11210</name>
</gene>
<dbReference type="InterPro" id="IPR020103">
    <property type="entry name" value="PsdUridine_synth_cat_dom_sf"/>
</dbReference>
<evidence type="ECO:0000256" key="7">
    <source>
        <dbReference type="RuleBase" id="RU003792"/>
    </source>
</evidence>
<feature type="domain" description="Pseudouridine synthase I TruA alpha/beta" evidence="8">
    <location>
        <begin position="139"/>
        <end position="242"/>
    </location>
</feature>
<dbReference type="SUPFAM" id="SSF55120">
    <property type="entry name" value="Pseudouridine synthase"/>
    <property type="match status" value="1"/>
</dbReference>
<accession>A0A3L9M3W4</accession>
<dbReference type="Proteomes" id="UP000275348">
    <property type="component" value="Unassembled WGS sequence"/>
</dbReference>
<sequence>MRYFLELAYNGKNYFGWQVQPNQISVQEAIETRLSKILGQKISIVGAGRTDTGVHAKKMYAHFDFDGELKKDLVRHLNSFLPKDIAIYKIHEMDPEAHARFDATSRSYNYFISPQKNPFTFEGAWVFNRELDLDKMNDAAQLLIKKGDFGSFAKLHTDVKTNICDVREAFWRVNEEGQFVFQITADRFLRNMVRAIVGTLVEVGIGKITKEDLVQIIEDQNRGSAGASAPAQGLYLVDVQYPKELFRNEFK</sequence>
<dbReference type="HAMAP" id="MF_00171">
    <property type="entry name" value="TruA"/>
    <property type="match status" value="1"/>
</dbReference>
<evidence type="ECO:0000256" key="6">
    <source>
        <dbReference type="PIRSR" id="PIRSR001430-2"/>
    </source>
</evidence>
<evidence type="ECO:0000256" key="2">
    <source>
        <dbReference type="ARBA" id="ARBA00022694"/>
    </source>
</evidence>
<dbReference type="NCBIfam" id="TIGR00071">
    <property type="entry name" value="hisT_truA"/>
    <property type="match status" value="1"/>
</dbReference>
<evidence type="ECO:0000313" key="9">
    <source>
        <dbReference type="EMBL" id="RLZ07532.1"/>
    </source>
</evidence>
<comment type="function">
    <text evidence="4">Formation of pseudouridine at positions 38, 39 and 40 in the anticodon stem and loop of transfer RNAs.</text>
</comment>
<evidence type="ECO:0000256" key="4">
    <source>
        <dbReference type="HAMAP-Rule" id="MF_00171"/>
    </source>
</evidence>
<feature type="binding site" evidence="4 6">
    <location>
        <position position="108"/>
    </location>
    <ligand>
        <name>substrate</name>
    </ligand>
</feature>
<comment type="subunit">
    <text evidence="4">Homodimer.</text>
</comment>
<dbReference type="PANTHER" id="PTHR11142">
    <property type="entry name" value="PSEUDOURIDYLATE SYNTHASE"/>
    <property type="match status" value="1"/>
</dbReference>
<name>A0A3L9M3W4_9FLAO</name>